<protein>
    <recommendedName>
        <fullName evidence="5">HTH lysR-type domain-containing protein</fullName>
    </recommendedName>
</protein>
<dbReference type="CDD" id="cd08432">
    <property type="entry name" value="PBP2_GcdR_TrpI_HvrB_AmpR_like"/>
    <property type="match status" value="1"/>
</dbReference>
<keyword evidence="2" id="KW-0805">Transcription regulation</keyword>
<dbReference type="Proteomes" id="UP000078116">
    <property type="component" value="Unassembled WGS sequence"/>
</dbReference>
<dbReference type="InterPro" id="IPR036388">
    <property type="entry name" value="WH-like_DNA-bd_sf"/>
</dbReference>
<evidence type="ECO:0000256" key="3">
    <source>
        <dbReference type="ARBA" id="ARBA00023125"/>
    </source>
</evidence>
<evidence type="ECO:0000313" key="8">
    <source>
        <dbReference type="Proteomes" id="UP000077961"/>
    </source>
</evidence>
<dbReference type="AlphaFoldDB" id="A0A1A9N264"/>
<dbReference type="Gene3D" id="3.40.190.10">
    <property type="entry name" value="Periplasmic binding protein-like II"/>
    <property type="match status" value="2"/>
</dbReference>
<dbReference type="PANTHER" id="PTHR30537">
    <property type="entry name" value="HTH-TYPE TRANSCRIPTIONAL REGULATOR"/>
    <property type="match status" value="1"/>
</dbReference>
<feature type="domain" description="HTH lysR-type" evidence="5">
    <location>
        <begin position="2"/>
        <end position="59"/>
    </location>
</feature>
<dbReference type="PROSITE" id="PS50931">
    <property type="entry name" value="HTH_LYSR"/>
    <property type="match status" value="1"/>
</dbReference>
<evidence type="ECO:0000313" key="9">
    <source>
        <dbReference type="Proteomes" id="UP000078116"/>
    </source>
</evidence>
<keyword evidence="3" id="KW-0238">DNA-binding</keyword>
<dbReference type="InterPro" id="IPR058163">
    <property type="entry name" value="LysR-type_TF_proteobact-type"/>
</dbReference>
<evidence type="ECO:0000259" key="5">
    <source>
        <dbReference type="PROSITE" id="PS50931"/>
    </source>
</evidence>
<dbReference type="GO" id="GO:0006351">
    <property type="term" value="P:DNA-templated transcription"/>
    <property type="evidence" value="ECO:0007669"/>
    <property type="project" value="TreeGrafter"/>
</dbReference>
<comment type="caution">
    <text evidence="6">The sequence shown here is derived from an EMBL/GenBank/DDBJ whole genome shotgun (WGS) entry which is preliminary data.</text>
</comment>
<dbReference type="SUPFAM" id="SSF46785">
    <property type="entry name" value="Winged helix' DNA-binding domain"/>
    <property type="match status" value="1"/>
</dbReference>
<dbReference type="GO" id="GO:0003700">
    <property type="term" value="F:DNA-binding transcription factor activity"/>
    <property type="evidence" value="ECO:0007669"/>
    <property type="project" value="InterPro"/>
</dbReference>
<dbReference type="GO" id="GO:0043565">
    <property type="term" value="F:sequence-specific DNA binding"/>
    <property type="evidence" value="ECO:0007669"/>
    <property type="project" value="TreeGrafter"/>
</dbReference>
<dbReference type="InterPro" id="IPR036390">
    <property type="entry name" value="WH_DNA-bd_sf"/>
</dbReference>
<comment type="similarity">
    <text evidence="1">Belongs to the LysR transcriptional regulatory family.</text>
</comment>
<dbReference type="RefSeq" id="WP_064268311.1">
    <property type="nucleotide sequence ID" value="NZ_LXJZ01000175.1"/>
</dbReference>
<evidence type="ECO:0000256" key="4">
    <source>
        <dbReference type="ARBA" id="ARBA00023163"/>
    </source>
</evidence>
<keyword evidence="4" id="KW-0804">Transcription</keyword>
<proteinExistence type="inferred from homology"/>
<reference evidence="8 9" key="1">
    <citation type="submission" date="2016-04" db="EMBL/GenBank/DDBJ databases">
        <title>Reclassification of Paraburkholderia panaciterrae (Farh et al. 2015) Dobritsa &amp; Samadpour 2016 as a later homotypic synonym of Paraburkholderia ginsengiterrae (Farh et al. 2015) Dobritsa &amp; Samadpour 2016.</title>
        <authorList>
            <person name="Dobritsa A.P."/>
            <person name="Kutumbaka K."/>
            <person name="Samadpour M."/>
        </authorList>
    </citation>
    <scope>NUCLEOTIDE SEQUENCE [LARGE SCALE GENOMIC DNA]</scope>
    <source>
        <strain evidence="6 9">DCY85</strain>
        <strain evidence="7 8">DCY85-1</strain>
    </source>
</reference>
<dbReference type="PANTHER" id="PTHR30537:SF26">
    <property type="entry name" value="GLYCINE CLEAVAGE SYSTEM TRANSCRIPTIONAL ACTIVATOR"/>
    <property type="match status" value="1"/>
</dbReference>
<keyword evidence="8" id="KW-1185">Reference proteome</keyword>
<evidence type="ECO:0000313" key="7">
    <source>
        <dbReference type="EMBL" id="OAJ58610.1"/>
    </source>
</evidence>
<evidence type="ECO:0000256" key="1">
    <source>
        <dbReference type="ARBA" id="ARBA00009437"/>
    </source>
</evidence>
<dbReference type="Gene3D" id="1.10.10.10">
    <property type="entry name" value="Winged helix-like DNA-binding domain superfamily/Winged helix DNA-binding domain"/>
    <property type="match status" value="1"/>
</dbReference>
<evidence type="ECO:0000256" key="2">
    <source>
        <dbReference type="ARBA" id="ARBA00023015"/>
    </source>
</evidence>
<dbReference type="InterPro" id="IPR005119">
    <property type="entry name" value="LysR_subst-bd"/>
</dbReference>
<evidence type="ECO:0000313" key="6">
    <source>
        <dbReference type="EMBL" id="OAJ56004.1"/>
    </source>
</evidence>
<sequence length="305" mass="33822">MPPLISLAYFEAAARTGSFAIAAKELHVTPAAISQQIKALEESLGIELFVRQHRKVSITPAARRVLPLFQEGFGALSEAVEELRAAGDEKSVVTVCAEPLFATKWLVPRLHRFYARFPEAEVRLQASVNSIDTSEEGPISPATFARTGVDLSIRFGYGHYSNLETTLLFTVMLGPVMSPNNRTPLPTLKEISKQPLLTDSATYRSPERFGWPEWLQHMGYPAQGKLREQRFGNGLLSLEATLTGQGVLLTTDRLVRSEIQEGKLVAPFGFTYPCPFSYNVVCSQGVLDREIVKAFYDWLVEESVA</sequence>
<dbReference type="FunFam" id="1.10.10.10:FF:000001">
    <property type="entry name" value="LysR family transcriptional regulator"/>
    <property type="match status" value="1"/>
</dbReference>
<dbReference type="STRING" id="1462993.A6V36_30280"/>
<name>A0A1A9N264_9BURK</name>
<dbReference type="InterPro" id="IPR000847">
    <property type="entry name" value="LysR_HTH_N"/>
</dbReference>
<accession>A0A1A9N264</accession>
<organism evidence="6 9">
    <name type="scientific">Paraburkholderia ginsengiterrae</name>
    <dbReference type="NCBI Taxonomy" id="1462993"/>
    <lineage>
        <taxon>Bacteria</taxon>
        <taxon>Pseudomonadati</taxon>
        <taxon>Pseudomonadota</taxon>
        <taxon>Betaproteobacteria</taxon>
        <taxon>Burkholderiales</taxon>
        <taxon>Burkholderiaceae</taxon>
        <taxon>Paraburkholderia</taxon>
    </lineage>
</organism>
<dbReference type="Proteomes" id="UP000077961">
    <property type="component" value="Unassembled WGS sequence"/>
</dbReference>
<dbReference type="Pfam" id="PF00126">
    <property type="entry name" value="HTH_1"/>
    <property type="match status" value="1"/>
</dbReference>
<dbReference type="SUPFAM" id="SSF53850">
    <property type="entry name" value="Periplasmic binding protein-like II"/>
    <property type="match status" value="1"/>
</dbReference>
<dbReference type="EMBL" id="LXJZ01000175">
    <property type="protein sequence ID" value="OAJ58610.1"/>
    <property type="molecule type" value="Genomic_DNA"/>
</dbReference>
<dbReference type="PRINTS" id="PR00039">
    <property type="entry name" value="HTHLYSR"/>
</dbReference>
<gene>
    <name evidence="7" type="ORF">A6V36_30280</name>
    <name evidence="6" type="ORF">A6V37_32340</name>
</gene>
<dbReference type="EMBL" id="LXKA01000337">
    <property type="protein sequence ID" value="OAJ56004.1"/>
    <property type="molecule type" value="Genomic_DNA"/>
</dbReference>
<dbReference type="Pfam" id="PF03466">
    <property type="entry name" value="LysR_substrate"/>
    <property type="match status" value="1"/>
</dbReference>